<dbReference type="KEGG" id="abas:ACPOL_3206"/>
<protein>
    <submittedName>
        <fullName evidence="2">Uncharacterized protein</fullName>
    </submittedName>
</protein>
<keyword evidence="1" id="KW-0472">Membrane</keyword>
<evidence type="ECO:0000256" key="1">
    <source>
        <dbReference type="SAM" id="Phobius"/>
    </source>
</evidence>
<evidence type="ECO:0000313" key="3">
    <source>
        <dbReference type="Proteomes" id="UP000253606"/>
    </source>
</evidence>
<organism evidence="2 3">
    <name type="scientific">Acidisarcina polymorpha</name>
    <dbReference type="NCBI Taxonomy" id="2211140"/>
    <lineage>
        <taxon>Bacteria</taxon>
        <taxon>Pseudomonadati</taxon>
        <taxon>Acidobacteriota</taxon>
        <taxon>Terriglobia</taxon>
        <taxon>Terriglobales</taxon>
        <taxon>Acidobacteriaceae</taxon>
        <taxon>Acidisarcina</taxon>
    </lineage>
</organism>
<evidence type="ECO:0000313" key="2">
    <source>
        <dbReference type="EMBL" id="AXC12501.1"/>
    </source>
</evidence>
<dbReference type="AlphaFoldDB" id="A0A2Z5G021"/>
<keyword evidence="3" id="KW-1185">Reference proteome</keyword>
<accession>A0A2Z5G021</accession>
<dbReference type="EMBL" id="CP030840">
    <property type="protein sequence ID" value="AXC12501.1"/>
    <property type="molecule type" value="Genomic_DNA"/>
</dbReference>
<feature type="transmembrane region" description="Helical" evidence="1">
    <location>
        <begin position="28"/>
        <end position="47"/>
    </location>
</feature>
<sequence length="65" mass="7101">MRVLSLLLLVAGWFLVVAAITLLRQGFVAAFAIAGVAVELLGLILFARTQIPAPRSVDSFVERRY</sequence>
<keyword evidence="1" id="KW-1133">Transmembrane helix</keyword>
<keyword evidence="1" id="KW-0812">Transmembrane</keyword>
<reference evidence="2 3" key="1">
    <citation type="journal article" date="2018" name="Front. Microbiol.">
        <title>Hydrolytic Capabilities as a Key to Environmental Success: Chitinolytic and Cellulolytic Acidobacteria From Acidic Sub-arctic Soils and Boreal Peatlands.</title>
        <authorList>
            <person name="Belova S.E."/>
            <person name="Ravin N.V."/>
            <person name="Pankratov T.A."/>
            <person name="Rakitin A.L."/>
            <person name="Ivanova A.A."/>
            <person name="Beletsky A.V."/>
            <person name="Mardanov A.V."/>
            <person name="Sinninghe Damste J.S."/>
            <person name="Dedysh S.N."/>
        </authorList>
    </citation>
    <scope>NUCLEOTIDE SEQUENCE [LARGE SCALE GENOMIC DNA]</scope>
    <source>
        <strain evidence="2 3">SBC82</strain>
    </source>
</reference>
<proteinExistence type="predicted"/>
<dbReference type="Proteomes" id="UP000253606">
    <property type="component" value="Chromosome"/>
</dbReference>
<gene>
    <name evidence="2" type="ORF">ACPOL_3206</name>
</gene>
<dbReference type="RefSeq" id="WP_114207697.1">
    <property type="nucleotide sequence ID" value="NZ_CP030840.1"/>
</dbReference>
<name>A0A2Z5G021_9BACT</name>